<keyword evidence="5" id="KW-0119">Carbohydrate metabolism</keyword>
<evidence type="ECO:0000313" key="14">
    <source>
        <dbReference type="Proteomes" id="UP000187013"/>
    </source>
</evidence>
<dbReference type="AlphaFoldDB" id="A0A1Q3AD69"/>
<evidence type="ECO:0000256" key="11">
    <source>
        <dbReference type="SAM" id="Phobius"/>
    </source>
</evidence>
<keyword evidence="4" id="KW-0378">Hydrolase</keyword>
<dbReference type="EMBL" id="BDGX01000037">
    <property type="protein sequence ID" value="GAV53608.1"/>
    <property type="molecule type" value="Genomic_DNA"/>
</dbReference>
<gene>
    <name evidence="13" type="ORF">ZYGR_0AK01100</name>
</gene>
<dbReference type="InterPro" id="IPR012341">
    <property type="entry name" value="6hp_glycosidase-like_sf"/>
</dbReference>
<feature type="region of interest" description="Disordered" evidence="10">
    <location>
        <begin position="1"/>
        <end position="27"/>
    </location>
</feature>
<keyword evidence="11" id="KW-0472">Membrane</keyword>
<evidence type="ECO:0000256" key="3">
    <source>
        <dbReference type="ARBA" id="ARBA00012593"/>
    </source>
</evidence>
<keyword evidence="7" id="KW-0624">Polysaccharide degradation</keyword>
<evidence type="ECO:0000259" key="12">
    <source>
        <dbReference type="Pfam" id="PF00723"/>
    </source>
</evidence>
<evidence type="ECO:0000313" key="13">
    <source>
        <dbReference type="EMBL" id="GAV53608.1"/>
    </source>
</evidence>
<dbReference type="OrthoDB" id="6123450at2759"/>
<comment type="similarity">
    <text evidence="2">Belongs to the glycosyl hydrolase 15 family.</text>
</comment>
<dbReference type="GO" id="GO:0004339">
    <property type="term" value="F:glucan 1,4-alpha-glucosidase activity"/>
    <property type="evidence" value="ECO:0007669"/>
    <property type="project" value="UniProtKB-EC"/>
</dbReference>
<evidence type="ECO:0000256" key="8">
    <source>
        <dbReference type="ARBA" id="ARBA00033442"/>
    </source>
</evidence>
<sequence length="619" mass="69736">MVSKEKRSKDPDSEMFEEKKSSSRGLGRSSLPLPLPLIAFVFIVCVTYKYILPLKVEVVGWPSEFSLPVNETNRIVIEDFFKPYDPSYPTSLPTTTYYRRINLRPLAPHRISRTNFTLWLEEQTSISFEKILENIGDSNINDLYKQNVAEGAVIASPSRDKPDYFFQWPRDAAITVNTVASNLIGSDDAINLTLAQTIVKYLNNSAILQRIPNPSGQGVGGTDPQLKGLGEPKFEVDNKAFEGSWGRPQNDGAPLRLIATFHFLEKLAKQNMPLTELLSQLNVDGLSFKDEDSLFDNLIRYDLEFIASNWKVDSFDLWEEVKGRHFFTSLVQLSATKLGLDFMKSNPNRQKDPLFKELQRTCNELNDFLTLEGGFLNPHKNYIVETPSNLNSRSGLDTAVLIASLLTHGDDGEASPRNLPFDVNDSGILNTLHALTSIMAIIYPVNHQRYSPRMGVALGRYPEDVYDGAGTSEGNPWFLCTSSAAQLLYQLIRKMYAEESDLEILVNTWDSKFWTSIFEGFEAYPSPISIGGTYGSDCSYRLVIPYDSPAFHQTMVSLLNYGDSFLDKLREHVSDDGSMSEQFNKYTGIMQGARDLTWSHSAFYSSSHVREQVLPLLSN</sequence>
<keyword evidence="11" id="KW-1133">Transmembrane helix</keyword>
<dbReference type="Pfam" id="PF00723">
    <property type="entry name" value="Glyco_hydro_15"/>
    <property type="match status" value="1"/>
</dbReference>
<accession>A0A1Q3AD69</accession>
<dbReference type="Proteomes" id="UP000187013">
    <property type="component" value="Unassembled WGS sequence"/>
</dbReference>
<feature type="domain" description="GH15-like" evidence="12">
    <location>
        <begin position="143"/>
        <end position="603"/>
    </location>
</feature>
<evidence type="ECO:0000256" key="9">
    <source>
        <dbReference type="ARBA" id="ARBA00033473"/>
    </source>
</evidence>
<evidence type="ECO:0000256" key="10">
    <source>
        <dbReference type="SAM" id="MobiDB-lite"/>
    </source>
</evidence>
<proteinExistence type="inferred from homology"/>
<evidence type="ECO:0000256" key="5">
    <source>
        <dbReference type="ARBA" id="ARBA00023277"/>
    </source>
</evidence>
<dbReference type="GO" id="GO:0000272">
    <property type="term" value="P:polysaccharide catabolic process"/>
    <property type="evidence" value="ECO:0007669"/>
    <property type="project" value="UniProtKB-KW"/>
</dbReference>
<evidence type="ECO:0000256" key="4">
    <source>
        <dbReference type="ARBA" id="ARBA00022801"/>
    </source>
</evidence>
<evidence type="ECO:0000256" key="2">
    <source>
        <dbReference type="ARBA" id="ARBA00006188"/>
    </source>
</evidence>
<dbReference type="PANTHER" id="PTHR31616">
    <property type="entry name" value="TREHALASE"/>
    <property type="match status" value="1"/>
</dbReference>
<dbReference type="GO" id="GO:0000324">
    <property type="term" value="C:fungal-type vacuole"/>
    <property type="evidence" value="ECO:0007669"/>
    <property type="project" value="TreeGrafter"/>
</dbReference>
<feature type="transmembrane region" description="Helical" evidence="11">
    <location>
        <begin position="31"/>
        <end position="51"/>
    </location>
</feature>
<dbReference type="InterPro" id="IPR000165">
    <property type="entry name" value="Glucoamylase"/>
</dbReference>
<comment type="catalytic activity">
    <reaction evidence="1">
        <text>Hydrolysis of terminal (1-&gt;4)-linked alpha-D-glucose residues successively from non-reducing ends of the chains with release of beta-D-glucose.</text>
        <dbReference type="EC" id="3.2.1.3"/>
    </reaction>
</comment>
<reference evidence="13 14" key="1">
    <citation type="submission" date="2016-08" db="EMBL/GenBank/DDBJ databases">
        <title>Draft genome sequence of allopolyploid Zygosaccharomyces rouxii.</title>
        <authorList>
            <person name="Watanabe J."/>
            <person name="Uehara K."/>
            <person name="Mogi Y."/>
            <person name="Tsukioka Y."/>
        </authorList>
    </citation>
    <scope>NUCLEOTIDE SEQUENCE [LARGE SCALE GENOMIC DNA]</scope>
    <source>
        <strain evidence="13 14">NBRC 110957</strain>
    </source>
</reference>
<keyword evidence="11" id="KW-0812">Transmembrane</keyword>
<dbReference type="PRINTS" id="PR00736">
    <property type="entry name" value="GLHYDRLASE15"/>
</dbReference>
<dbReference type="SUPFAM" id="SSF48208">
    <property type="entry name" value="Six-hairpin glycosidases"/>
    <property type="match status" value="1"/>
</dbReference>
<protein>
    <recommendedName>
        <fullName evidence="3">glucan 1,4-alpha-glucosidase</fullName>
        <ecNumber evidence="3">3.2.1.3</ecNumber>
    </recommendedName>
    <alternativeName>
        <fullName evidence="9">1,4-alpha-D-glucan glucohydrolase</fullName>
    </alternativeName>
    <alternativeName>
        <fullName evidence="8">Glucan 1,4-alpha-glucosidase</fullName>
    </alternativeName>
</protein>
<dbReference type="InterPro" id="IPR008928">
    <property type="entry name" value="6-hairpin_glycosidase_sf"/>
</dbReference>
<feature type="compositionally biased region" description="Basic and acidic residues" evidence="10">
    <location>
        <begin position="1"/>
        <end position="21"/>
    </location>
</feature>
<keyword evidence="6" id="KW-0326">Glycosidase</keyword>
<evidence type="ECO:0000256" key="6">
    <source>
        <dbReference type="ARBA" id="ARBA00023295"/>
    </source>
</evidence>
<comment type="caution">
    <text evidence="13">The sequence shown here is derived from an EMBL/GenBank/DDBJ whole genome shotgun (WGS) entry which is preliminary data.</text>
</comment>
<evidence type="ECO:0000256" key="7">
    <source>
        <dbReference type="ARBA" id="ARBA00023326"/>
    </source>
</evidence>
<evidence type="ECO:0000256" key="1">
    <source>
        <dbReference type="ARBA" id="ARBA00001863"/>
    </source>
</evidence>
<dbReference type="Gene3D" id="1.50.10.10">
    <property type="match status" value="1"/>
</dbReference>
<organism evidence="13 14">
    <name type="scientific">Zygosaccharomyces rouxii</name>
    <dbReference type="NCBI Taxonomy" id="4956"/>
    <lineage>
        <taxon>Eukaryota</taxon>
        <taxon>Fungi</taxon>
        <taxon>Dikarya</taxon>
        <taxon>Ascomycota</taxon>
        <taxon>Saccharomycotina</taxon>
        <taxon>Saccharomycetes</taxon>
        <taxon>Saccharomycetales</taxon>
        <taxon>Saccharomycetaceae</taxon>
        <taxon>Zygosaccharomyces</taxon>
    </lineage>
</organism>
<dbReference type="EC" id="3.2.1.3" evidence="3"/>
<dbReference type="PANTHER" id="PTHR31616:SF9">
    <property type="entry name" value="GLUCOAMYLASE, INTRACELLULAR SPORULATION-SPECIFIC"/>
    <property type="match status" value="1"/>
</dbReference>
<name>A0A1Q3AD69_ZYGRO</name>
<dbReference type="InterPro" id="IPR011613">
    <property type="entry name" value="GH15-like"/>
</dbReference>